<accession>A0A1K1LH63</accession>
<sequence length="38" mass="4367">MREWRQRNMRGVTAKIAGLRGKGKTAPSRFCHLRGNLL</sequence>
<protein>
    <submittedName>
        <fullName evidence="1">Uncharacterized protein</fullName>
    </submittedName>
</protein>
<organism evidence="1 2">
    <name type="scientific">Desulfovibrio piger</name>
    <dbReference type="NCBI Taxonomy" id="901"/>
    <lineage>
        <taxon>Bacteria</taxon>
        <taxon>Pseudomonadati</taxon>
        <taxon>Thermodesulfobacteriota</taxon>
        <taxon>Desulfovibrionia</taxon>
        <taxon>Desulfovibrionales</taxon>
        <taxon>Desulfovibrionaceae</taxon>
        <taxon>Desulfovibrio</taxon>
    </lineage>
</organism>
<proteinExistence type="predicted"/>
<gene>
    <name evidence="1" type="ORF">DESPIGER_2238</name>
</gene>
<dbReference type="EMBL" id="LT630450">
    <property type="protein sequence ID" value="SFV74060.1"/>
    <property type="molecule type" value="Genomic_DNA"/>
</dbReference>
<name>A0A1K1LH63_9BACT</name>
<reference evidence="2" key="1">
    <citation type="submission" date="2016-10" db="EMBL/GenBank/DDBJ databases">
        <authorList>
            <person name="Wegmann U."/>
        </authorList>
    </citation>
    <scope>NUCLEOTIDE SEQUENCE [LARGE SCALE GENOMIC DNA]</scope>
</reference>
<dbReference type="Proteomes" id="UP000186323">
    <property type="component" value="Chromosome I"/>
</dbReference>
<dbReference type="AlphaFoldDB" id="A0A1K1LH63"/>
<keyword evidence="2" id="KW-1185">Reference proteome</keyword>
<dbReference type="KEGG" id="dpg:DESPIGER_2238"/>
<evidence type="ECO:0000313" key="1">
    <source>
        <dbReference type="EMBL" id="SFV74060.1"/>
    </source>
</evidence>
<evidence type="ECO:0000313" key="2">
    <source>
        <dbReference type="Proteomes" id="UP000186323"/>
    </source>
</evidence>